<reference evidence="2 3" key="1">
    <citation type="submission" date="2020-08" db="EMBL/GenBank/DDBJ databases">
        <authorList>
            <person name="Koutsovoulos G."/>
            <person name="Danchin GJ E."/>
        </authorList>
    </citation>
    <scope>NUCLEOTIDE SEQUENCE [LARGE SCALE GENOMIC DNA]</scope>
</reference>
<proteinExistence type="predicted"/>
<evidence type="ECO:0000313" key="2">
    <source>
        <dbReference type="EMBL" id="CAD2153940.1"/>
    </source>
</evidence>
<feature type="signal peptide" evidence="1">
    <location>
        <begin position="1"/>
        <end position="18"/>
    </location>
</feature>
<accession>A0A6V7UCQ2</accession>
<evidence type="ECO:0000256" key="1">
    <source>
        <dbReference type="SAM" id="SignalP"/>
    </source>
</evidence>
<protein>
    <submittedName>
        <fullName evidence="2">Uncharacterized protein</fullName>
    </submittedName>
</protein>
<dbReference type="AlphaFoldDB" id="A0A6V7UCQ2"/>
<name>A0A6V7UCQ2_MELEN</name>
<sequence length="54" mass="6030">MNIFIIFIVLIFIKGMYAQSPCCYSPPLCCPSPSCPTCPSANNQFIQDNFIPIQ</sequence>
<dbReference type="EMBL" id="CAJEWN010000055">
    <property type="protein sequence ID" value="CAD2153940.1"/>
    <property type="molecule type" value="Genomic_DNA"/>
</dbReference>
<organism evidence="2 3">
    <name type="scientific">Meloidogyne enterolobii</name>
    <name type="common">Root-knot nematode worm</name>
    <name type="synonym">Meloidogyne mayaguensis</name>
    <dbReference type="NCBI Taxonomy" id="390850"/>
    <lineage>
        <taxon>Eukaryota</taxon>
        <taxon>Metazoa</taxon>
        <taxon>Ecdysozoa</taxon>
        <taxon>Nematoda</taxon>
        <taxon>Chromadorea</taxon>
        <taxon>Rhabditida</taxon>
        <taxon>Tylenchina</taxon>
        <taxon>Tylenchomorpha</taxon>
        <taxon>Tylenchoidea</taxon>
        <taxon>Meloidogynidae</taxon>
        <taxon>Meloidogyninae</taxon>
        <taxon>Meloidogyne</taxon>
    </lineage>
</organism>
<keyword evidence="1" id="KW-0732">Signal</keyword>
<evidence type="ECO:0000313" key="3">
    <source>
        <dbReference type="Proteomes" id="UP000580250"/>
    </source>
</evidence>
<comment type="caution">
    <text evidence="2">The sequence shown here is derived from an EMBL/GenBank/DDBJ whole genome shotgun (WGS) entry which is preliminary data.</text>
</comment>
<feature type="chain" id="PRO_5028180968" evidence="1">
    <location>
        <begin position="19"/>
        <end position="54"/>
    </location>
</feature>
<dbReference type="Proteomes" id="UP000580250">
    <property type="component" value="Unassembled WGS sequence"/>
</dbReference>
<gene>
    <name evidence="2" type="ORF">MENT_LOCUS11302</name>
</gene>